<feature type="compositionally biased region" description="Low complexity" evidence="16">
    <location>
        <begin position="50"/>
        <end position="64"/>
    </location>
</feature>
<comment type="catalytic activity">
    <reaction evidence="12">
        <text>ATP + H2O = ADP + phosphate + H(+)</text>
        <dbReference type="Rhea" id="RHEA:13065"/>
        <dbReference type="ChEBI" id="CHEBI:15377"/>
        <dbReference type="ChEBI" id="CHEBI:15378"/>
        <dbReference type="ChEBI" id="CHEBI:30616"/>
        <dbReference type="ChEBI" id="CHEBI:43474"/>
        <dbReference type="ChEBI" id="CHEBI:456216"/>
        <dbReference type="EC" id="3.6.4.13"/>
    </reaction>
</comment>
<gene>
    <name evidence="19" type="ORF">J5N97_027549</name>
</gene>
<keyword evidence="5 15" id="KW-0378">Hydrolase</keyword>
<dbReference type="EMBL" id="JAGGNH010000008">
    <property type="protein sequence ID" value="KAJ0966411.1"/>
    <property type="molecule type" value="Genomic_DNA"/>
</dbReference>
<dbReference type="InterPro" id="IPR014001">
    <property type="entry name" value="Helicase_ATP-bd"/>
</dbReference>
<keyword evidence="7 15" id="KW-0067">ATP-binding</keyword>
<evidence type="ECO:0000256" key="16">
    <source>
        <dbReference type="SAM" id="MobiDB-lite"/>
    </source>
</evidence>
<evidence type="ECO:0000256" key="11">
    <source>
        <dbReference type="ARBA" id="ARBA00037954"/>
    </source>
</evidence>
<dbReference type="PROSITE" id="PS51192">
    <property type="entry name" value="HELICASE_ATP_BIND_1"/>
    <property type="match status" value="1"/>
</dbReference>
<evidence type="ECO:0000256" key="12">
    <source>
        <dbReference type="ARBA" id="ARBA00047984"/>
    </source>
</evidence>
<evidence type="ECO:0000256" key="10">
    <source>
        <dbReference type="ARBA" id="ARBA00023242"/>
    </source>
</evidence>
<evidence type="ECO:0000256" key="13">
    <source>
        <dbReference type="ARBA" id="ARBA00068856"/>
    </source>
</evidence>
<dbReference type="Pfam" id="PF00270">
    <property type="entry name" value="DEAD"/>
    <property type="match status" value="1"/>
</dbReference>
<evidence type="ECO:0000256" key="1">
    <source>
        <dbReference type="ARBA" id="ARBA00004123"/>
    </source>
</evidence>
<evidence type="ECO:0000256" key="3">
    <source>
        <dbReference type="ARBA" id="ARBA00022664"/>
    </source>
</evidence>
<dbReference type="SUPFAM" id="SSF52540">
    <property type="entry name" value="P-loop containing nucleoside triphosphate hydrolases"/>
    <property type="match status" value="1"/>
</dbReference>
<dbReference type="Pfam" id="PF25430">
    <property type="entry name" value="DDX23"/>
    <property type="match status" value="1"/>
</dbReference>
<evidence type="ECO:0000256" key="14">
    <source>
        <dbReference type="PROSITE-ProRule" id="PRU00552"/>
    </source>
</evidence>
<keyword evidence="8" id="KW-0694">RNA-binding</keyword>
<comment type="similarity">
    <text evidence="11">Belongs to the DEAD box helicase family. DDX23/PRP28 subfamily.</text>
</comment>
<evidence type="ECO:0000256" key="7">
    <source>
        <dbReference type="ARBA" id="ARBA00022840"/>
    </source>
</evidence>
<comment type="caution">
    <text evidence="19">The sequence shown here is derived from an EMBL/GenBank/DDBJ whole genome shotgun (WGS) entry which is preliminary data.</text>
</comment>
<evidence type="ECO:0000256" key="2">
    <source>
        <dbReference type="ARBA" id="ARBA00012552"/>
    </source>
</evidence>
<evidence type="ECO:0000259" key="17">
    <source>
        <dbReference type="PROSITE" id="PS51192"/>
    </source>
</evidence>
<dbReference type="GO" id="GO:0005634">
    <property type="term" value="C:nucleus"/>
    <property type="evidence" value="ECO:0007669"/>
    <property type="project" value="UniProtKB-SubCell"/>
</dbReference>
<feature type="domain" description="DEAD-box RNA helicase Q" evidence="18">
    <location>
        <begin position="270"/>
        <end position="298"/>
    </location>
</feature>
<dbReference type="AlphaFoldDB" id="A0A9D5C4P1"/>
<evidence type="ECO:0000313" key="19">
    <source>
        <dbReference type="EMBL" id="KAJ0966411.1"/>
    </source>
</evidence>
<dbReference type="GO" id="GO:0016787">
    <property type="term" value="F:hydrolase activity"/>
    <property type="evidence" value="ECO:0007669"/>
    <property type="project" value="UniProtKB-KW"/>
</dbReference>
<feature type="domain" description="Helicase ATP-binding" evidence="17">
    <location>
        <begin position="301"/>
        <end position="496"/>
    </location>
</feature>
<dbReference type="PROSITE" id="PS00039">
    <property type="entry name" value="DEAD_ATP_HELICASE"/>
    <property type="match status" value="1"/>
</dbReference>
<keyword evidence="9" id="KW-0508">mRNA splicing</keyword>
<dbReference type="InterPro" id="IPR014014">
    <property type="entry name" value="RNA_helicase_DEAD_Q_motif"/>
</dbReference>
<feature type="short sequence motif" description="Q motif" evidence="14">
    <location>
        <begin position="270"/>
        <end position="298"/>
    </location>
</feature>
<evidence type="ECO:0000256" key="15">
    <source>
        <dbReference type="RuleBase" id="RU000492"/>
    </source>
</evidence>
<dbReference type="InterPro" id="IPR057479">
    <property type="entry name" value="PRP28/DDX23-like_helical"/>
</dbReference>
<dbReference type="SMART" id="SM00487">
    <property type="entry name" value="DEXDc"/>
    <property type="match status" value="1"/>
</dbReference>
<feature type="compositionally biased region" description="Basic and acidic residues" evidence="16">
    <location>
        <begin position="73"/>
        <end position="126"/>
    </location>
</feature>
<dbReference type="InterPro" id="IPR027417">
    <property type="entry name" value="P-loop_NTPase"/>
</dbReference>
<protein>
    <recommendedName>
        <fullName evidence="13">DEAD-box ATP-dependent RNA helicase 21</fullName>
        <ecNumber evidence="2">3.6.4.13</ecNumber>
    </recommendedName>
</protein>
<dbReference type="Proteomes" id="UP001085076">
    <property type="component" value="Miscellaneous, Linkage group lg08"/>
</dbReference>
<keyword evidence="6 15" id="KW-0347">Helicase</keyword>
<dbReference type="PROSITE" id="PS51195">
    <property type="entry name" value="Q_MOTIF"/>
    <property type="match status" value="1"/>
</dbReference>
<organism evidence="19 20">
    <name type="scientific">Dioscorea zingiberensis</name>
    <dbReference type="NCBI Taxonomy" id="325984"/>
    <lineage>
        <taxon>Eukaryota</taxon>
        <taxon>Viridiplantae</taxon>
        <taxon>Streptophyta</taxon>
        <taxon>Embryophyta</taxon>
        <taxon>Tracheophyta</taxon>
        <taxon>Spermatophyta</taxon>
        <taxon>Magnoliopsida</taxon>
        <taxon>Liliopsida</taxon>
        <taxon>Dioscoreales</taxon>
        <taxon>Dioscoreaceae</taxon>
        <taxon>Dioscorea</taxon>
    </lineage>
</organism>
<feature type="compositionally biased region" description="Basic and acidic residues" evidence="16">
    <location>
        <begin position="1"/>
        <end position="14"/>
    </location>
</feature>
<dbReference type="InterPro" id="IPR011545">
    <property type="entry name" value="DEAD/DEAH_box_helicase_dom"/>
</dbReference>
<evidence type="ECO:0000259" key="18">
    <source>
        <dbReference type="PROSITE" id="PS51195"/>
    </source>
</evidence>
<dbReference type="GO" id="GO:0003724">
    <property type="term" value="F:RNA helicase activity"/>
    <property type="evidence" value="ECO:0007669"/>
    <property type="project" value="UniProtKB-EC"/>
</dbReference>
<name>A0A9D5C4P1_9LILI</name>
<keyword evidence="10" id="KW-0539">Nucleus</keyword>
<keyword evidence="20" id="KW-1185">Reference proteome</keyword>
<dbReference type="GO" id="GO:0003723">
    <property type="term" value="F:RNA binding"/>
    <property type="evidence" value="ECO:0007669"/>
    <property type="project" value="UniProtKB-KW"/>
</dbReference>
<dbReference type="CDD" id="cd17945">
    <property type="entry name" value="DEADc_DDX23"/>
    <property type="match status" value="1"/>
</dbReference>
<feature type="compositionally biased region" description="Basic and acidic residues" evidence="16">
    <location>
        <begin position="24"/>
        <end position="43"/>
    </location>
</feature>
<evidence type="ECO:0000256" key="8">
    <source>
        <dbReference type="ARBA" id="ARBA00022884"/>
    </source>
</evidence>
<feature type="region of interest" description="Disordered" evidence="16">
    <location>
        <begin position="1"/>
        <end position="126"/>
    </location>
</feature>
<keyword evidence="3" id="KW-0507">mRNA processing</keyword>
<dbReference type="Gene3D" id="3.40.50.300">
    <property type="entry name" value="P-loop containing nucleotide triphosphate hydrolases"/>
    <property type="match status" value="1"/>
</dbReference>
<proteinExistence type="inferred from homology"/>
<sequence>MKRPCPFDDRDRKPSSAAPVFLSKAEREKRREEEAAEKQRRALEQLQQQSRPKSSTEPSSSAPDDNSRHHRSRDRDRDRDRDPDRRARDREREREDETSRRERTRNEKQAEREREKGLDAIKEQYHGFKKPKKRVIKPSEKFRFSFDWENTEDTSRVNALYQNHHEARILFGRGFLAGIDRGEQKKLAARNEKEIRAEIRKKEGVEERPEEAAVQRQKEAAADLYDAFDMRVDRHWSEKKLEEMTERDWRIFREDYNISYKGSKLPRPMRNWVESKLSPELLKTVERAGYKSPSPIQMAAIPLGLQQRDVIGIAETGSGKTAAFVLPMLTYITRLPPMNEDNEAEGPYAVVMAPTRELAQQIEEETVKFAHYLGIKVVSIVGGQSIEEQGFKLRRGCEVVIATPGRLLDCLERRYAVLNQCNYVVLDEADRMIDMGFEPQVVGVLDAMPSSNMKPENEDEELDEKRIYRTTYMFSATMPPAVERLARKCLLFCGALEHCAWLSAVALLLSPKSGLPALVNIYGFEASSRCSYRAKACYLQSWQGMRHQKLSPGAFLIDFLGR</sequence>
<evidence type="ECO:0000313" key="20">
    <source>
        <dbReference type="Proteomes" id="UP001085076"/>
    </source>
</evidence>
<dbReference type="GO" id="GO:0008380">
    <property type="term" value="P:RNA splicing"/>
    <property type="evidence" value="ECO:0007669"/>
    <property type="project" value="UniProtKB-KW"/>
</dbReference>
<dbReference type="OrthoDB" id="196131at2759"/>
<accession>A0A9D5C4P1</accession>
<dbReference type="FunFam" id="3.40.50.300:FF:000322">
    <property type="entry name" value="probable ATP-dependent RNA helicase DDX23"/>
    <property type="match status" value="1"/>
</dbReference>
<evidence type="ECO:0000256" key="5">
    <source>
        <dbReference type="ARBA" id="ARBA00022801"/>
    </source>
</evidence>
<evidence type="ECO:0000256" key="4">
    <source>
        <dbReference type="ARBA" id="ARBA00022741"/>
    </source>
</evidence>
<dbReference type="InterPro" id="IPR000629">
    <property type="entry name" value="RNA-helicase_DEAD-box_CS"/>
</dbReference>
<dbReference type="GO" id="GO:0006397">
    <property type="term" value="P:mRNA processing"/>
    <property type="evidence" value="ECO:0007669"/>
    <property type="project" value="UniProtKB-KW"/>
</dbReference>
<dbReference type="PANTHER" id="PTHR47958">
    <property type="entry name" value="ATP-DEPENDENT RNA HELICASE DBP3"/>
    <property type="match status" value="1"/>
</dbReference>
<evidence type="ECO:0000256" key="6">
    <source>
        <dbReference type="ARBA" id="ARBA00022806"/>
    </source>
</evidence>
<dbReference type="GO" id="GO:0005524">
    <property type="term" value="F:ATP binding"/>
    <property type="evidence" value="ECO:0007669"/>
    <property type="project" value="UniProtKB-KW"/>
</dbReference>
<evidence type="ECO:0000256" key="9">
    <source>
        <dbReference type="ARBA" id="ARBA00023187"/>
    </source>
</evidence>
<reference evidence="19" key="2">
    <citation type="journal article" date="2022" name="Hortic Res">
        <title>The genome of Dioscorea zingiberensis sheds light on the biosynthesis, origin and evolution of the medicinally important diosgenin saponins.</title>
        <authorList>
            <person name="Li Y."/>
            <person name="Tan C."/>
            <person name="Li Z."/>
            <person name="Guo J."/>
            <person name="Li S."/>
            <person name="Chen X."/>
            <person name="Wang C."/>
            <person name="Dai X."/>
            <person name="Yang H."/>
            <person name="Song W."/>
            <person name="Hou L."/>
            <person name="Xu J."/>
            <person name="Tong Z."/>
            <person name="Xu A."/>
            <person name="Yuan X."/>
            <person name="Wang W."/>
            <person name="Yang Q."/>
            <person name="Chen L."/>
            <person name="Sun Z."/>
            <person name="Wang K."/>
            <person name="Pan B."/>
            <person name="Chen J."/>
            <person name="Bao Y."/>
            <person name="Liu F."/>
            <person name="Qi X."/>
            <person name="Gang D.R."/>
            <person name="Wen J."/>
            <person name="Li J."/>
        </authorList>
    </citation>
    <scope>NUCLEOTIDE SEQUENCE</scope>
    <source>
        <strain evidence="19">Dzin_1.0</strain>
    </source>
</reference>
<keyword evidence="4 15" id="KW-0547">Nucleotide-binding</keyword>
<reference evidence="19" key="1">
    <citation type="submission" date="2021-03" db="EMBL/GenBank/DDBJ databases">
        <authorList>
            <person name="Li Z."/>
            <person name="Yang C."/>
        </authorList>
    </citation>
    <scope>NUCLEOTIDE SEQUENCE</scope>
    <source>
        <strain evidence="19">Dzin_1.0</strain>
        <tissue evidence="19">Leaf</tissue>
    </source>
</reference>
<comment type="subcellular location">
    <subcellularLocation>
        <location evidence="1">Nucleus</location>
    </subcellularLocation>
</comment>
<dbReference type="EC" id="3.6.4.13" evidence="2"/>